<comment type="subunit">
    <text evidence="8">PSII is composed of 1 copy each of membrane proteins PsbA, PsbB, PsbC, PsbD, PsbE, PsbF, PsbH, PsbI, PsbJ, PsbK, PsbL, PsbM, PsbT, PsbY, PsbZ, Psb30/Ycf12, at least 3 peripheral proteins of the oxygen-evolving complex and a large number of cofactors. It forms dimeric complexes.</text>
</comment>
<reference evidence="10" key="2">
    <citation type="submission" date="2014-06" db="EMBL/GenBank/DDBJ databases">
        <authorList>
            <person name="Sabir J.S.M."/>
            <person name="Yu M."/>
            <person name="Ashworth M.P."/>
            <person name="Baeshen N.A."/>
            <person name="Baeshen M.N."/>
            <person name="Bahieldin A."/>
            <person name="Theriot E.C."/>
            <person name="Jansen R.K."/>
        </authorList>
    </citation>
    <scope>NUCLEOTIDE SEQUENCE</scope>
</reference>
<evidence type="ECO:0000256" key="7">
    <source>
        <dbReference type="ARBA" id="ARBA00023276"/>
    </source>
</evidence>
<evidence type="ECO:0000256" key="8">
    <source>
        <dbReference type="HAMAP-Rule" id="MF_00717"/>
    </source>
</evidence>
<feature type="topological domain" description="Stromal" evidence="8">
    <location>
        <begin position="24"/>
        <end position="36"/>
    </location>
</feature>
<organism evidence="10">
    <name type="scientific">Cerataulina bicornis</name>
    <name type="common">Diatom</name>
    <name type="synonym">Cerataulina daemon</name>
    <dbReference type="NCBI Taxonomy" id="1527800"/>
    <lineage>
        <taxon>Eukaryota</taxon>
        <taxon>Sar</taxon>
        <taxon>Stramenopiles</taxon>
        <taxon>Ochrophyta</taxon>
        <taxon>Bacillariophyta</taxon>
        <taxon>Mediophyceae</taxon>
        <taxon>Biddulphiophycidae</taxon>
        <taxon>Hemiaulales</taxon>
        <taxon>Hemiaulaceae</taxon>
        <taxon>Cerataulina</taxon>
    </lineage>
</organism>
<keyword evidence="2 8" id="KW-0602">Photosynthesis</keyword>
<feature type="transmembrane region" description="Helical" evidence="9">
    <location>
        <begin position="6"/>
        <end position="28"/>
    </location>
</feature>
<dbReference type="HAMAP" id="MF_00717">
    <property type="entry name" value="PSII_PsbY"/>
    <property type="match status" value="1"/>
</dbReference>
<protein>
    <recommendedName>
        <fullName evidence="8">Photosystem II reaction center protein Y</fullName>
    </recommendedName>
</protein>
<proteinExistence type="inferred from homology"/>
<dbReference type="Pfam" id="PF06298">
    <property type="entry name" value="PsbY"/>
    <property type="match status" value="1"/>
</dbReference>
<evidence type="ECO:0000256" key="2">
    <source>
        <dbReference type="ARBA" id="ARBA00022531"/>
    </source>
</evidence>
<sequence length="36" mass="4062">MDTRLIVIAAPVLIAASWALFNIGRLLLQQIQRLSR</sequence>
<dbReference type="AlphaFoldDB" id="A0A089VQ81"/>
<dbReference type="GeneID" id="20834096"/>
<dbReference type="GO" id="GO:0009535">
    <property type="term" value="C:chloroplast thylakoid membrane"/>
    <property type="evidence" value="ECO:0007669"/>
    <property type="project" value="UniProtKB-SubCell"/>
</dbReference>
<evidence type="ECO:0000256" key="4">
    <source>
        <dbReference type="ARBA" id="ARBA00022989"/>
    </source>
</evidence>
<keyword evidence="7 8" id="KW-0604">Photosystem II</keyword>
<dbReference type="GO" id="GO:0030145">
    <property type="term" value="F:manganese ion binding"/>
    <property type="evidence" value="ECO:0007669"/>
    <property type="project" value="InterPro"/>
</dbReference>
<dbReference type="EMBL" id="KJ958484">
    <property type="protein sequence ID" value="AIR76024.1"/>
    <property type="molecule type" value="Genomic_DNA"/>
</dbReference>
<dbReference type="GO" id="GO:0015979">
    <property type="term" value="P:photosynthesis"/>
    <property type="evidence" value="ECO:0007669"/>
    <property type="project" value="UniProtKB-UniRule"/>
</dbReference>
<feature type="topological domain" description="Lumenal" evidence="8">
    <location>
        <begin position="1"/>
        <end position="4"/>
    </location>
</feature>
<keyword evidence="4 8" id="KW-1133">Transmembrane helix</keyword>
<evidence type="ECO:0000256" key="5">
    <source>
        <dbReference type="ARBA" id="ARBA00023078"/>
    </source>
</evidence>
<keyword evidence="6 8" id="KW-0472">Membrane</keyword>
<evidence type="ECO:0000256" key="3">
    <source>
        <dbReference type="ARBA" id="ARBA00022692"/>
    </source>
</evidence>
<dbReference type="RefSeq" id="YP_009093405.1">
    <property type="nucleotide sequence ID" value="NC_025313.1"/>
</dbReference>
<accession>A0A089VQ81</accession>
<keyword evidence="10" id="KW-0150">Chloroplast</keyword>
<evidence type="ECO:0000256" key="1">
    <source>
        <dbReference type="ARBA" id="ARBA00004370"/>
    </source>
</evidence>
<gene>
    <name evidence="8 10" type="primary">psbY</name>
</gene>
<dbReference type="InterPro" id="IPR009388">
    <property type="entry name" value="PSII_PsbY"/>
</dbReference>
<reference evidence="10" key="1">
    <citation type="journal article" date="2014" name="PLoS ONE">
        <title>Conserved gene order and expanded inverted repeats characterize plastid genomes of Thalassiosirales.</title>
        <authorList>
            <person name="Sabir J.S."/>
            <person name="Yu M."/>
            <person name="Ashworth M.P."/>
            <person name="Baeshen N.A."/>
            <person name="Baeshen M.N."/>
            <person name="Bahieldin A."/>
            <person name="Theriot E.C."/>
            <person name="Jansen R.K."/>
        </authorList>
    </citation>
    <scope>NUCLEOTIDE SEQUENCE</scope>
</reference>
<name>A0A089VQ81_CERBC</name>
<comment type="function">
    <text evidence="8">Loosely associated component of the core of photosystem II (PSII). PSII is a light-driven water plastoquinone oxidoreductase, using light energy to abstract electrons from H(2)O, generating a proton gradient subsequently used for ATP formation.</text>
</comment>
<evidence type="ECO:0000256" key="6">
    <source>
        <dbReference type="ARBA" id="ARBA00023136"/>
    </source>
</evidence>
<geneLocation type="chloroplast" evidence="10"/>
<evidence type="ECO:0000256" key="9">
    <source>
        <dbReference type="SAM" id="Phobius"/>
    </source>
</evidence>
<dbReference type="GeneID" id="20834157"/>
<keyword evidence="5 8" id="KW-0793">Thylakoid</keyword>
<dbReference type="EMBL" id="KJ958484">
    <property type="protein sequence ID" value="AIR76078.1"/>
    <property type="molecule type" value="Genomic_DNA"/>
</dbReference>
<keyword evidence="10" id="KW-0934">Plastid</keyword>
<evidence type="ECO:0000313" key="10">
    <source>
        <dbReference type="EMBL" id="AIR76078.1"/>
    </source>
</evidence>
<dbReference type="GO" id="GO:0009523">
    <property type="term" value="C:photosystem II"/>
    <property type="evidence" value="ECO:0007669"/>
    <property type="project" value="UniProtKB-KW"/>
</dbReference>
<comment type="subcellular location">
    <subcellularLocation>
        <location evidence="1">Membrane</location>
    </subcellularLocation>
    <subcellularLocation>
        <location evidence="8">Plastid</location>
        <location evidence="8">Chloroplast thylakoid membrane</location>
        <topology evidence="8">Single-pass membrane protein</topology>
    </subcellularLocation>
</comment>
<dbReference type="RefSeq" id="YP_009093351.1">
    <property type="nucleotide sequence ID" value="NC_025313.1"/>
</dbReference>
<comment type="similarity">
    <text evidence="8">Belongs to the PsbY family.</text>
</comment>
<keyword evidence="3 8" id="KW-0812">Transmembrane</keyword>